<proteinExistence type="predicted"/>
<organism evidence="2 3">
    <name type="scientific">Candidatus Collierbacteria bacterium CG22_combo_CG10-13_8_21_14_all_43_12</name>
    <dbReference type="NCBI Taxonomy" id="1974537"/>
    <lineage>
        <taxon>Bacteria</taxon>
        <taxon>Candidatus Collieribacteriota</taxon>
    </lineage>
</organism>
<keyword evidence="1" id="KW-0472">Membrane</keyword>
<dbReference type="AlphaFoldDB" id="A0A2H0DTB0"/>
<comment type="caution">
    <text evidence="2">The sequence shown here is derived from an EMBL/GenBank/DDBJ whole genome shotgun (WGS) entry which is preliminary data.</text>
</comment>
<sequence length="89" mass="9877">MKEGDLLDKFVTFILSEKLFLKVMLACIVSLIVGILVPYSVSVWLGISNTPTPSVYRDWVDKVGFIAAFLGSLISTLVLSLWIKNANEK</sequence>
<keyword evidence="1" id="KW-1133">Transmembrane helix</keyword>
<name>A0A2H0DTB0_9BACT</name>
<keyword evidence="1" id="KW-0812">Transmembrane</keyword>
<feature type="transmembrane region" description="Helical" evidence="1">
    <location>
        <begin position="20"/>
        <end position="45"/>
    </location>
</feature>
<gene>
    <name evidence="2" type="ORF">COW83_04745</name>
</gene>
<dbReference type="EMBL" id="PCTR01000137">
    <property type="protein sequence ID" value="PIP85354.1"/>
    <property type="molecule type" value="Genomic_DNA"/>
</dbReference>
<protein>
    <submittedName>
        <fullName evidence="2">Uncharacterized protein</fullName>
    </submittedName>
</protein>
<reference evidence="2 3" key="1">
    <citation type="submission" date="2017-09" db="EMBL/GenBank/DDBJ databases">
        <title>Depth-based differentiation of microbial function through sediment-hosted aquifers and enrichment of novel symbionts in the deep terrestrial subsurface.</title>
        <authorList>
            <person name="Probst A.J."/>
            <person name="Ladd B."/>
            <person name="Jarett J.K."/>
            <person name="Geller-Mcgrath D.E."/>
            <person name="Sieber C.M."/>
            <person name="Emerson J.B."/>
            <person name="Anantharaman K."/>
            <person name="Thomas B.C."/>
            <person name="Malmstrom R."/>
            <person name="Stieglmeier M."/>
            <person name="Klingl A."/>
            <person name="Woyke T."/>
            <person name="Ryan C.M."/>
            <person name="Banfield J.F."/>
        </authorList>
    </citation>
    <scope>NUCLEOTIDE SEQUENCE [LARGE SCALE GENOMIC DNA]</scope>
    <source>
        <strain evidence="2">CG22_combo_CG10-13_8_21_14_all_43_12</strain>
    </source>
</reference>
<feature type="transmembrane region" description="Helical" evidence="1">
    <location>
        <begin position="65"/>
        <end position="83"/>
    </location>
</feature>
<accession>A0A2H0DTB0</accession>
<evidence type="ECO:0000313" key="3">
    <source>
        <dbReference type="Proteomes" id="UP000231136"/>
    </source>
</evidence>
<evidence type="ECO:0000313" key="2">
    <source>
        <dbReference type="EMBL" id="PIP85354.1"/>
    </source>
</evidence>
<evidence type="ECO:0000256" key="1">
    <source>
        <dbReference type="SAM" id="Phobius"/>
    </source>
</evidence>
<dbReference type="Proteomes" id="UP000231136">
    <property type="component" value="Unassembled WGS sequence"/>
</dbReference>